<dbReference type="InterPro" id="IPR001810">
    <property type="entry name" value="F-box_dom"/>
</dbReference>
<keyword evidence="3 5" id="KW-0342">GTP-binding</keyword>
<dbReference type="GO" id="GO:0001664">
    <property type="term" value="F:G protein-coupled receptor binding"/>
    <property type="evidence" value="ECO:0007669"/>
    <property type="project" value="TreeGrafter"/>
</dbReference>
<dbReference type="GO" id="GO:0005834">
    <property type="term" value="C:heterotrimeric G-protein complex"/>
    <property type="evidence" value="ECO:0007669"/>
    <property type="project" value="TreeGrafter"/>
</dbReference>
<evidence type="ECO:0000259" key="8">
    <source>
        <dbReference type="PROSITE" id="PS50181"/>
    </source>
</evidence>
<dbReference type="Proteomes" id="UP001431209">
    <property type="component" value="Unassembled WGS sequence"/>
</dbReference>
<dbReference type="InterPro" id="IPR001019">
    <property type="entry name" value="Gprotein_alpha_su"/>
</dbReference>
<name>A0AAW2YR37_9EUKA</name>
<keyword evidence="6" id="KW-0460">Magnesium</keyword>
<dbReference type="Gene3D" id="1.20.1280.50">
    <property type="match status" value="1"/>
</dbReference>
<dbReference type="GO" id="GO:0031683">
    <property type="term" value="F:G-protein beta/gamma-subunit complex binding"/>
    <property type="evidence" value="ECO:0007669"/>
    <property type="project" value="InterPro"/>
</dbReference>
<dbReference type="InterPro" id="IPR036047">
    <property type="entry name" value="F-box-like_dom_sf"/>
</dbReference>
<dbReference type="SUPFAM" id="SSF47895">
    <property type="entry name" value="Transducin (alpha subunit), insertion domain"/>
    <property type="match status" value="1"/>
</dbReference>
<dbReference type="CDD" id="cd00066">
    <property type="entry name" value="G-alpha"/>
    <property type="match status" value="1"/>
</dbReference>
<evidence type="ECO:0000256" key="5">
    <source>
        <dbReference type="PIRSR" id="PIRSR601019-1"/>
    </source>
</evidence>
<dbReference type="InterPro" id="IPR027417">
    <property type="entry name" value="P-loop_NTPase"/>
</dbReference>
<evidence type="ECO:0000256" key="1">
    <source>
        <dbReference type="ARBA" id="ARBA00022723"/>
    </source>
</evidence>
<gene>
    <name evidence="9" type="ORF">AKO1_010757</name>
</gene>
<dbReference type="FunFam" id="3.40.50.300:FF:000720">
    <property type="entry name" value="Guanine nucleotide-binding protein G(k) subunit alpha"/>
    <property type="match status" value="1"/>
</dbReference>
<dbReference type="PROSITE" id="PS51882">
    <property type="entry name" value="G_ALPHA"/>
    <property type="match status" value="1"/>
</dbReference>
<evidence type="ECO:0000256" key="6">
    <source>
        <dbReference type="PIRSR" id="PIRSR601019-2"/>
    </source>
</evidence>
<dbReference type="SUPFAM" id="SSF52540">
    <property type="entry name" value="P-loop containing nucleoside triphosphate hydrolases"/>
    <property type="match status" value="1"/>
</dbReference>
<keyword evidence="1 6" id="KW-0479">Metal-binding</keyword>
<feature type="compositionally biased region" description="Polar residues" evidence="7">
    <location>
        <begin position="420"/>
        <end position="431"/>
    </location>
</feature>
<dbReference type="PRINTS" id="PR00318">
    <property type="entry name" value="GPROTEINA"/>
</dbReference>
<evidence type="ECO:0000256" key="3">
    <source>
        <dbReference type="ARBA" id="ARBA00023134"/>
    </source>
</evidence>
<dbReference type="AlphaFoldDB" id="A0AAW2YR37"/>
<evidence type="ECO:0000256" key="7">
    <source>
        <dbReference type="SAM" id="MobiDB-lite"/>
    </source>
</evidence>
<dbReference type="PROSITE" id="PS50181">
    <property type="entry name" value="FBOX"/>
    <property type="match status" value="1"/>
</dbReference>
<keyword evidence="2 5" id="KW-0547">Nucleotide-binding</keyword>
<dbReference type="GO" id="GO:0007188">
    <property type="term" value="P:adenylate cyclase-modulating G protein-coupled receptor signaling pathway"/>
    <property type="evidence" value="ECO:0007669"/>
    <property type="project" value="TreeGrafter"/>
</dbReference>
<dbReference type="GO" id="GO:0046872">
    <property type="term" value="F:metal ion binding"/>
    <property type="evidence" value="ECO:0007669"/>
    <property type="project" value="UniProtKB-KW"/>
</dbReference>
<dbReference type="GO" id="GO:0005525">
    <property type="term" value="F:GTP binding"/>
    <property type="evidence" value="ECO:0007669"/>
    <property type="project" value="UniProtKB-KW"/>
</dbReference>
<feature type="region of interest" description="Disordered" evidence="7">
    <location>
        <begin position="413"/>
        <end position="440"/>
    </location>
</feature>
<dbReference type="Gene3D" id="3.40.50.300">
    <property type="entry name" value="P-loop containing nucleotide triphosphate hydrolases"/>
    <property type="match status" value="1"/>
</dbReference>
<proteinExistence type="predicted"/>
<dbReference type="InterPro" id="IPR011025">
    <property type="entry name" value="GproteinA_insert"/>
</dbReference>
<dbReference type="Gene3D" id="1.10.400.10">
    <property type="entry name" value="GI Alpha 1, domain 2-like"/>
    <property type="match status" value="1"/>
</dbReference>
<accession>A0AAW2YR37</accession>
<dbReference type="SMART" id="SM00275">
    <property type="entry name" value="G_alpha"/>
    <property type="match status" value="1"/>
</dbReference>
<evidence type="ECO:0000313" key="9">
    <source>
        <dbReference type="EMBL" id="KAL0479316.1"/>
    </source>
</evidence>
<evidence type="ECO:0000256" key="4">
    <source>
        <dbReference type="ARBA" id="ARBA00023224"/>
    </source>
</evidence>
<evidence type="ECO:0000313" key="10">
    <source>
        <dbReference type="Proteomes" id="UP001431209"/>
    </source>
</evidence>
<dbReference type="GO" id="GO:0005737">
    <property type="term" value="C:cytoplasm"/>
    <property type="evidence" value="ECO:0007669"/>
    <property type="project" value="TreeGrafter"/>
</dbReference>
<feature type="domain" description="F-box" evidence="8">
    <location>
        <begin position="521"/>
        <end position="567"/>
    </location>
</feature>
<keyword evidence="4" id="KW-0807">Transducer</keyword>
<comment type="caution">
    <text evidence="9">The sequence shown here is derived from an EMBL/GenBank/DDBJ whole genome shotgun (WGS) entry which is preliminary data.</text>
</comment>
<sequence length="704" mass="81445">MGAQLSNHINPAHSHAFNEKGNKNATKIVFLGAGEGGKATMFKQLMHMYGTKKCRNRHETTSSLIDPRDLEEDYVNSLYCEDTRKSFIPIIHRNTLLAMHSLINGAINTFNYDLDLANNPEIREALDVISVQREHAIGLEDWHLDYTAAKQISFLWSKVPAIQQTYQRRNELELEYMESAKYWFHEINRIIQPNYVPSMRDIFRVRVKTTGIVDSEIYVPIKVKKKRKSGHVGPDDNFVETQLKYKPVKIVLMGSQRNERKKWIHAFSNVSAVIFVVALSEYNQVLYEDGRTNRLRESLLLFDEIVNSSYFTDTPVFLFLNKQDVFLEKISTWDLSGVFPDLPKDLRLNPKENRQATFLPNLIAARVASQTEMLLMQTPTQQVSQQDTLYTFSDDESPNSPNKKERGLKKFLKKRRKNGSSKTNNELTQPNVLGPSPMEPLTMRLDTPIVRRRSSVFRKLVEEQSDAVNSQLASVSSYAITGKVIGEDDIDQVMTVNSYYDERTDDGCSDTDTYPANKEYFGSLMNLPQDALLYVCMFLEARDLCNLNQVNQEWYILSNSEIVWRALLLRYGAVDESEVFKFYEEWIESNPSNQKTTIKLRKLTTPNDTSSCTPQRKPNEVYTSIRKGRYKHYHEMGSRYVSRNIEFIKRQFMEKTTRTDIVTYVTCSVDSSTFKPLMEQTMMRILRGKHGKESNEDENKSDEL</sequence>
<organism evidence="9 10">
    <name type="scientific">Acrasis kona</name>
    <dbReference type="NCBI Taxonomy" id="1008807"/>
    <lineage>
        <taxon>Eukaryota</taxon>
        <taxon>Discoba</taxon>
        <taxon>Heterolobosea</taxon>
        <taxon>Tetramitia</taxon>
        <taxon>Eutetramitia</taxon>
        <taxon>Acrasidae</taxon>
        <taxon>Acrasis</taxon>
    </lineage>
</organism>
<dbReference type="PANTHER" id="PTHR10218">
    <property type="entry name" value="GTP-BINDING PROTEIN ALPHA SUBUNIT"/>
    <property type="match status" value="1"/>
</dbReference>
<dbReference type="PANTHER" id="PTHR10218:SF302">
    <property type="entry name" value="GUANINE NUCLEOTIDE-BINDING PROTEIN ALPHA-5 SUBUNIT"/>
    <property type="match status" value="1"/>
</dbReference>
<keyword evidence="10" id="KW-1185">Reference proteome</keyword>
<dbReference type="Pfam" id="PF00503">
    <property type="entry name" value="G-alpha"/>
    <property type="match status" value="1"/>
</dbReference>
<feature type="binding site" evidence="5">
    <location>
        <begin position="321"/>
        <end position="324"/>
    </location>
    <ligand>
        <name>GTP</name>
        <dbReference type="ChEBI" id="CHEBI:37565"/>
    </ligand>
</feature>
<feature type="binding site" evidence="5">
    <location>
        <begin position="35"/>
        <end position="40"/>
    </location>
    <ligand>
        <name>GTP</name>
        <dbReference type="ChEBI" id="CHEBI:37565"/>
    </ligand>
</feature>
<feature type="binding site" evidence="6">
    <location>
        <position position="209"/>
    </location>
    <ligand>
        <name>Mg(2+)</name>
        <dbReference type="ChEBI" id="CHEBI:18420"/>
    </ligand>
</feature>
<dbReference type="GO" id="GO:0003924">
    <property type="term" value="F:GTPase activity"/>
    <property type="evidence" value="ECO:0007669"/>
    <property type="project" value="InterPro"/>
</dbReference>
<protein>
    <submittedName>
        <fullName evidence="9">Guanine nucleotide-binding protein G(Q) subunit alpha</fullName>
    </submittedName>
</protein>
<dbReference type="EMBL" id="JAOPGA020000535">
    <property type="protein sequence ID" value="KAL0479316.1"/>
    <property type="molecule type" value="Genomic_DNA"/>
</dbReference>
<dbReference type="Pfam" id="PF12937">
    <property type="entry name" value="F-box-like"/>
    <property type="match status" value="1"/>
</dbReference>
<evidence type="ECO:0000256" key="2">
    <source>
        <dbReference type="ARBA" id="ARBA00022741"/>
    </source>
</evidence>
<reference evidence="9 10" key="1">
    <citation type="submission" date="2024-03" db="EMBL/GenBank/DDBJ databases">
        <title>The Acrasis kona genome and developmental transcriptomes reveal deep origins of eukaryotic multicellular pathways.</title>
        <authorList>
            <person name="Sheikh S."/>
            <person name="Fu C.-J."/>
            <person name="Brown M.W."/>
            <person name="Baldauf S.L."/>
        </authorList>
    </citation>
    <scope>NUCLEOTIDE SEQUENCE [LARGE SCALE GENOMIC DNA]</scope>
    <source>
        <strain evidence="9 10">ATCC MYA-3509</strain>
    </source>
</reference>
<dbReference type="SUPFAM" id="SSF81383">
    <property type="entry name" value="F-box domain"/>
    <property type="match status" value="1"/>
</dbReference>